<comment type="caution">
    <text evidence="3">The sequence shown here is derived from an EMBL/GenBank/DDBJ whole genome shotgun (WGS) entry which is preliminary data.</text>
</comment>
<dbReference type="SUPFAM" id="SSF57667">
    <property type="entry name" value="beta-beta-alpha zinc fingers"/>
    <property type="match status" value="1"/>
</dbReference>
<dbReference type="PANTHER" id="PTHR47251">
    <property type="entry name" value="FINGER DOMAIN PROTEIN, PUTATIVE (AFU_ORTHOLOGUE AFUA_3G04180)-RELATED"/>
    <property type="match status" value="1"/>
</dbReference>
<dbReference type="AlphaFoldDB" id="A0A2C5X1E8"/>
<dbReference type="EMBL" id="APWK03000087">
    <property type="protein sequence ID" value="PHH51721.1"/>
    <property type="molecule type" value="Genomic_DNA"/>
</dbReference>
<feature type="compositionally biased region" description="Low complexity" evidence="1">
    <location>
        <begin position="92"/>
        <end position="102"/>
    </location>
</feature>
<dbReference type="PROSITE" id="PS00028">
    <property type="entry name" value="ZINC_FINGER_C2H2_1"/>
    <property type="match status" value="1"/>
</dbReference>
<protein>
    <submittedName>
        <fullName evidence="3">G patch domain-containing protein 8</fullName>
    </submittedName>
</protein>
<dbReference type="PANTHER" id="PTHR47251:SF1">
    <property type="entry name" value="FINGER DOMAIN PROTEIN, PUTATIVE (AFU_ORTHOLOGUE AFUA_3G04180)-RELATED"/>
    <property type="match status" value="1"/>
</dbReference>
<evidence type="ECO:0000313" key="3">
    <source>
        <dbReference type="EMBL" id="PHH51721.1"/>
    </source>
</evidence>
<gene>
    <name evidence="3" type="primary">GPATCH8</name>
    <name evidence="3" type="ORF">CFIMG_004921RA</name>
</gene>
<evidence type="ECO:0000259" key="2">
    <source>
        <dbReference type="PROSITE" id="PS00028"/>
    </source>
</evidence>
<organism evidence="3 4">
    <name type="scientific">Ceratocystis fimbriata CBS 114723</name>
    <dbReference type="NCBI Taxonomy" id="1035309"/>
    <lineage>
        <taxon>Eukaryota</taxon>
        <taxon>Fungi</taxon>
        <taxon>Dikarya</taxon>
        <taxon>Ascomycota</taxon>
        <taxon>Pezizomycotina</taxon>
        <taxon>Sordariomycetes</taxon>
        <taxon>Hypocreomycetidae</taxon>
        <taxon>Microascales</taxon>
        <taxon>Ceratocystidaceae</taxon>
        <taxon>Ceratocystis</taxon>
    </lineage>
</organism>
<evidence type="ECO:0000313" key="4">
    <source>
        <dbReference type="Proteomes" id="UP000222788"/>
    </source>
</evidence>
<dbReference type="InterPro" id="IPR013087">
    <property type="entry name" value="Znf_C2H2_type"/>
</dbReference>
<reference evidence="3 4" key="1">
    <citation type="journal article" date="2013" name="Fungal Biol.">
        <title>Analysis of microsatellite markers in the genome of the plant pathogen Ceratocystis fimbriata.</title>
        <authorList>
            <person name="Simpson M.C."/>
            <person name="Wilken P.M."/>
            <person name="Coetzee M.P."/>
            <person name="Wingfield M.J."/>
            <person name="Wingfield B.D."/>
        </authorList>
    </citation>
    <scope>NUCLEOTIDE SEQUENCE [LARGE SCALE GENOMIC DNA]</scope>
    <source>
        <strain evidence="3 4">CBS 114723</strain>
    </source>
</reference>
<sequence>MAPWHQTLPPPQTQAAKNALQSFFCQLCSKGYARVNEYEAHLGSYDHSHKQRLKDMKAMVKDSNAVARARKAEAKADGIVSVKIPRVEESNTSSQTTSTSGGFKKGGFKKKTGPSTTASHRVKPTSPSHLLPSGRVTGSNELASSVGADGRIALESSDDEMYERYDPRRPT</sequence>
<keyword evidence="4" id="KW-1185">Reference proteome</keyword>
<feature type="region of interest" description="Disordered" evidence="1">
    <location>
        <begin position="87"/>
        <end position="171"/>
    </location>
</feature>
<reference evidence="3 4" key="2">
    <citation type="journal article" date="2013" name="IMA Fungus">
        <title>IMA Genome-F 1: Ceratocystis fimbriata: Draft nuclear genome sequence for the plant pathogen, Ceratocystis fimbriata.</title>
        <authorList>
            <person name="Wilken P.M."/>
            <person name="Steenkamp E.T."/>
            <person name="Wingfield M.J."/>
            <person name="de Beer Z.W."/>
            <person name="Wingfield B.D."/>
        </authorList>
    </citation>
    <scope>NUCLEOTIDE SEQUENCE [LARGE SCALE GENOMIC DNA]</scope>
    <source>
        <strain evidence="3 4">CBS 114723</strain>
    </source>
</reference>
<dbReference type="Proteomes" id="UP000222788">
    <property type="component" value="Unassembled WGS sequence"/>
</dbReference>
<feature type="domain" description="C2H2-type" evidence="2">
    <location>
        <begin position="25"/>
        <end position="47"/>
    </location>
</feature>
<dbReference type="STRING" id="1035309.A0A2C5X1E8"/>
<dbReference type="InterPro" id="IPR036236">
    <property type="entry name" value="Znf_C2H2_sf"/>
</dbReference>
<proteinExistence type="predicted"/>
<evidence type="ECO:0000256" key="1">
    <source>
        <dbReference type="SAM" id="MobiDB-lite"/>
    </source>
</evidence>
<accession>A0A2C5X1E8</accession>
<feature type="compositionally biased region" description="Basic and acidic residues" evidence="1">
    <location>
        <begin position="162"/>
        <end position="171"/>
    </location>
</feature>
<dbReference type="OrthoDB" id="4822at2759"/>
<name>A0A2C5X1E8_9PEZI</name>